<dbReference type="OrthoDB" id="27509at2"/>
<evidence type="ECO:0000313" key="3">
    <source>
        <dbReference type="Proteomes" id="UP000319818"/>
    </source>
</evidence>
<protein>
    <recommendedName>
        <fullName evidence="4">DUF1772 domain-containing protein</fullName>
    </recommendedName>
</protein>
<feature type="transmembrane region" description="Helical" evidence="1">
    <location>
        <begin position="125"/>
        <end position="146"/>
    </location>
</feature>
<reference evidence="2 3" key="1">
    <citation type="submission" date="2019-06" db="EMBL/GenBank/DDBJ databases">
        <title>Sequencing the genomes of 1000 actinobacteria strains.</title>
        <authorList>
            <person name="Klenk H.-P."/>
        </authorList>
    </citation>
    <scope>NUCLEOTIDE SEQUENCE [LARGE SCALE GENOMIC DNA]</scope>
    <source>
        <strain evidence="2 3">DSM 45511</strain>
    </source>
</reference>
<feature type="transmembrane region" description="Helical" evidence="1">
    <location>
        <begin position="6"/>
        <end position="25"/>
    </location>
</feature>
<dbReference type="RefSeq" id="WP_142096902.1">
    <property type="nucleotide sequence ID" value="NZ_VFPH01000001.1"/>
</dbReference>
<dbReference type="AlphaFoldDB" id="A0A543GBF4"/>
<proteinExistence type="predicted"/>
<evidence type="ECO:0008006" key="4">
    <source>
        <dbReference type="Google" id="ProtNLM"/>
    </source>
</evidence>
<organism evidence="2 3">
    <name type="scientific">Pseudonocardia cypriaca</name>
    <dbReference type="NCBI Taxonomy" id="882449"/>
    <lineage>
        <taxon>Bacteria</taxon>
        <taxon>Bacillati</taxon>
        <taxon>Actinomycetota</taxon>
        <taxon>Actinomycetes</taxon>
        <taxon>Pseudonocardiales</taxon>
        <taxon>Pseudonocardiaceae</taxon>
        <taxon>Pseudonocardia</taxon>
    </lineage>
</organism>
<accession>A0A543GBF4</accession>
<name>A0A543GBF4_9PSEU</name>
<dbReference type="Proteomes" id="UP000319818">
    <property type="component" value="Unassembled WGS sequence"/>
</dbReference>
<dbReference type="EMBL" id="VFPH01000001">
    <property type="protein sequence ID" value="TQM43412.1"/>
    <property type="molecule type" value="Genomic_DNA"/>
</dbReference>
<keyword evidence="1" id="KW-0812">Transmembrane</keyword>
<keyword evidence="3" id="KW-1185">Reference proteome</keyword>
<feature type="transmembrane region" description="Helical" evidence="1">
    <location>
        <begin position="79"/>
        <end position="104"/>
    </location>
</feature>
<keyword evidence="1" id="KW-1133">Transmembrane helix</keyword>
<keyword evidence="1" id="KW-0472">Membrane</keyword>
<gene>
    <name evidence="2" type="ORF">FB388_0758</name>
</gene>
<comment type="caution">
    <text evidence="2">The sequence shown here is derived from an EMBL/GenBank/DDBJ whole genome shotgun (WGS) entry which is preliminary data.</text>
</comment>
<evidence type="ECO:0000256" key="1">
    <source>
        <dbReference type="SAM" id="Phobius"/>
    </source>
</evidence>
<sequence length="147" mass="16289">MDAREIVVLGTLAVAMFNVGVIWLTQRVVYPVWALVGEREWRAYHEAHKRRLLETAFVPHGLGIVGSALLVGWPPDGVAASMVWLALAIPVTMAAATAAYWAPLQFRLSVRSDRLLLQRLLVTHWIRVALISAHGAVMWWIAAVAFA</sequence>
<evidence type="ECO:0000313" key="2">
    <source>
        <dbReference type="EMBL" id="TQM43412.1"/>
    </source>
</evidence>